<name>A0A426VH49_9BURK</name>
<dbReference type="PROSITE" id="PS51257">
    <property type="entry name" value="PROKAR_LIPOPROTEIN"/>
    <property type="match status" value="1"/>
</dbReference>
<dbReference type="EMBL" id="RSED01000001">
    <property type="protein sequence ID" value="RRS06237.1"/>
    <property type="molecule type" value="Genomic_DNA"/>
</dbReference>
<reference evidence="2 3" key="1">
    <citation type="submission" date="2018-12" db="EMBL/GenBank/DDBJ databases">
        <title>The whole draft genome of Aquabacterium sp. SJQ9.</title>
        <authorList>
            <person name="Sun L."/>
            <person name="Gao X."/>
            <person name="Chen W."/>
            <person name="Huang K."/>
        </authorList>
    </citation>
    <scope>NUCLEOTIDE SEQUENCE [LARGE SCALE GENOMIC DNA]</scope>
    <source>
        <strain evidence="2 3">SJQ9</strain>
    </source>
</reference>
<keyword evidence="3" id="KW-1185">Reference proteome</keyword>
<sequence length="378" mass="38811">MKKYVLAAVSAAVLLTACGGGGNSGETKATITSVKVVGASLADSGSLGYKSTIQSSSTSYRVYSERIAASYGISNFCSAYSSPDNGSTFTANVGCTNYAVAGAAINYYANPSSKLSQLQQLVDAGNAGYSSGDLLIVGEGSANDVATLVGAYVPAYLGVSYTQFTALRGSMGLGASAGTRDALQAEGVAYVEKLADQLAASIKTNALDKGALRVAVLNTLDVTKTPQLAAALANYGSTNALAMQAVIQSWIVAYNARLAANLAPYAGKVAIVDFYTNFNAEMADPAQYGLNDVTGTVCDQIVNAGGTHSPGAVTLSSSTVRAACTDSAASAITPSQGADGTSTWWQHYLFADRFHPTPYGHQLLAQLVAKRLTEAGWL</sequence>
<evidence type="ECO:0000313" key="2">
    <source>
        <dbReference type="EMBL" id="RRS06237.1"/>
    </source>
</evidence>
<evidence type="ECO:0000256" key="1">
    <source>
        <dbReference type="SAM" id="SignalP"/>
    </source>
</evidence>
<dbReference type="Gene3D" id="3.40.50.1110">
    <property type="entry name" value="SGNH hydrolase"/>
    <property type="match status" value="1"/>
</dbReference>
<feature type="signal peptide" evidence="1">
    <location>
        <begin position="1"/>
        <end position="19"/>
    </location>
</feature>
<dbReference type="OrthoDB" id="5292073at2"/>
<dbReference type="GO" id="GO:0016788">
    <property type="term" value="F:hydrolase activity, acting on ester bonds"/>
    <property type="evidence" value="ECO:0007669"/>
    <property type="project" value="InterPro"/>
</dbReference>
<organism evidence="2 3">
    <name type="scientific">Aquabacterium soli</name>
    <dbReference type="NCBI Taxonomy" id="2493092"/>
    <lineage>
        <taxon>Bacteria</taxon>
        <taxon>Pseudomonadati</taxon>
        <taxon>Pseudomonadota</taxon>
        <taxon>Betaproteobacteria</taxon>
        <taxon>Burkholderiales</taxon>
        <taxon>Aquabacterium</taxon>
    </lineage>
</organism>
<gene>
    <name evidence="2" type="ORF">EIP75_01215</name>
</gene>
<dbReference type="Proteomes" id="UP000269265">
    <property type="component" value="Unassembled WGS sequence"/>
</dbReference>
<feature type="chain" id="PRO_5019556954" evidence="1">
    <location>
        <begin position="20"/>
        <end position="378"/>
    </location>
</feature>
<comment type="caution">
    <text evidence="2">The sequence shown here is derived from an EMBL/GenBank/DDBJ whole genome shotgun (WGS) entry which is preliminary data.</text>
</comment>
<dbReference type="SUPFAM" id="SSF52266">
    <property type="entry name" value="SGNH hydrolase"/>
    <property type="match status" value="1"/>
</dbReference>
<evidence type="ECO:0000313" key="3">
    <source>
        <dbReference type="Proteomes" id="UP000269265"/>
    </source>
</evidence>
<dbReference type="AlphaFoldDB" id="A0A426VH49"/>
<dbReference type="InterPro" id="IPR001087">
    <property type="entry name" value="GDSL"/>
</dbReference>
<protein>
    <submittedName>
        <fullName evidence="2">Phospholipase</fullName>
    </submittedName>
</protein>
<dbReference type="Pfam" id="PF00657">
    <property type="entry name" value="Lipase_GDSL"/>
    <property type="match status" value="1"/>
</dbReference>
<proteinExistence type="predicted"/>
<keyword evidence="1" id="KW-0732">Signal</keyword>
<accession>A0A426VH49</accession>
<dbReference type="RefSeq" id="WP_125241380.1">
    <property type="nucleotide sequence ID" value="NZ_RSED01000001.1"/>
</dbReference>
<dbReference type="InterPro" id="IPR036514">
    <property type="entry name" value="SGNH_hydro_sf"/>
</dbReference>